<keyword evidence="1" id="KW-0862">Zinc</keyword>
<dbReference type="PROSITE" id="PS50158">
    <property type="entry name" value="ZF_CCHC"/>
    <property type="match status" value="1"/>
</dbReference>
<evidence type="ECO:0000313" key="5">
    <source>
        <dbReference type="Proteomes" id="UP000827721"/>
    </source>
</evidence>
<keyword evidence="1" id="KW-0863">Zinc-finger</keyword>
<dbReference type="SUPFAM" id="SSF57756">
    <property type="entry name" value="Retrovirus zinc finger-like domains"/>
    <property type="match status" value="1"/>
</dbReference>
<dbReference type="EMBL" id="JAFEMO010000010">
    <property type="protein sequence ID" value="KAH7560794.1"/>
    <property type="molecule type" value="Genomic_DNA"/>
</dbReference>
<gene>
    <name evidence="4" type="ORF">JRO89_XS10G0104000</name>
</gene>
<evidence type="ECO:0000256" key="1">
    <source>
        <dbReference type="PROSITE-ProRule" id="PRU00047"/>
    </source>
</evidence>
<dbReference type="Proteomes" id="UP000827721">
    <property type="component" value="Unassembled WGS sequence"/>
</dbReference>
<feature type="domain" description="CCHC-type" evidence="3">
    <location>
        <begin position="209"/>
        <end position="223"/>
    </location>
</feature>
<feature type="compositionally biased region" description="Polar residues" evidence="2">
    <location>
        <begin position="177"/>
        <end position="188"/>
    </location>
</feature>
<dbReference type="InterPro" id="IPR005162">
    <property type="entry name" value="Retrotrans_gag_dom"/>
</dbReference>
<dbReference type="InterPro" id="IPR036875">
    <property type="entry name" value="Znf_CCHC_sf"/>
</dbReference>
<dbReference type="PANTHER" id="PTHR34482">
    <property type="entry name" value="DNA DAMAGE-INDUCIBLE PROTEIN 1-LIKE"/>
    <property type="match status" value="1"/>
</dbReference>
<organism evidence="4 5">
    <name type="scientific">Xanthoceras sorbifolium</name>
    <dbReference type="NCBI Taxonomy" id="99658"/>
    <lineage>
        <taxon>Eukaryota</taxon>
        <taxon>Viridiplantae</taxon>
        <taxon>Streptophyta</taxon>
        <taxon>Embryophyta</taxon>
        <taxon>Tracheophyta</taxon>
        <taxon>Spermatophyta</taxon>
        <taxon>Magnoliopsida</taxon>
        <taxon>eudicotyledons</taxon>
        <taxon>Gunneridae</taxon>
        <taxon>Pentapetalae</taxon>
        <taxon>rosids</taxon>
        <taxon>malvids</taxon>
        <taxon>Sapindales</taxon>
        <taxon>Sapindaceae</taxon>
        <taxon>Xanthoceroideae</taxon>
        <taxon>Xanthoceras</taxon>
    </lineage>
</organism>
<comment type="caution">
    <text evidence="4">The sequence shown here is derived from an EMBL/GenBank/DDBJ whole genome shotgun (WGS) entry which is preliminary data.</text>
</comment>
<protein>
    <recommendedName>
        <fullName evidence="3">CCHC-type domain-containing protein</fullName>
    </recommendedName>
</protein>
<feature type="compositionally biased region" description="Low complexity" evidence="2">
    <location>
        <begin position="156"/>
        <end position="171"/>
    </location>
</feature>
<sequence>MQRRGRLLTRRAAARAPAPAKEYVDESVNVPTPLHPPWLRTGGMPYRGDIQRGFSWADFTREFSEKFYPKSYRDARVEEFFILEQDSMSVADYERRFSELIRVVPYIADNEEEKVNRVERSMAAIPRHRPQKQGWFGSSQGGPSKSARTRGLSTWSSSQRSSARPQSSQASIKRATRSSGTTESMTTRPLCSRCGRNHKGECRQGITGCYRCGQEGHFMKDCP</sequence>
<feature type="region of interest" description="Disordered" evidence="2">
    <location>
        <begin position="122"/>
        <end position="188"/>
    </location>
</feature>
<dbReference type="InterPro" id="IPR001878">
    <property type="entry name" value="Znf_CCHC"/>
</dbReference>
<name>A0ABQ8HI88_9ROSI</name>
<dbReference type="Pfam" id="PF00098">
    <property type="entry name" value="zf-CCHC"/>
    <property type="match status" value="1"/>
</dbReference>
<dbReference type="PANTHER" id="PTHR34482:SF36">
    <property type="entry name" value="RETROTRANSPOSON GAG DOMAIN-CONTAINING PROTEIN"/>
    <property type="match status" value="1"/>
</dbReference>
<evidence type="ECO:0000313" key="4">
    <source>
        <dbReference type="EMBL" id="KAH7560794.1"/>
    </source>
</evidence>
<accession>A0ABQ8HI88</accession>
<proteinExistence type="predicted"/>
<keyword evidence="5" id="KW-1185">Reference proteome</keyword>
<evidence type="ECO:0000259" key="3">
    <source>
        <dbReference type="PROSITE" id="PS50158"/>
    </source>
</evidence>
<reference evidence="4 5" key="1">
    <citation type="submission" date="2021-02" db="EMBL/GenBank/DDBJ databases">
        <title>Plant Genome Project.</title>
        <authorList>
            <person name="Zhang R.-G."/>
        </authorList>
    </citation>
    <scope>NUCLEOTIDE SEQUENCE [LARGE SCALE GENOMIC DNA]</scope>
    <source>
        <tissue evidence="4">Leaves</tissue>
    </source>
</reference>
<dbReference type="Pfam" id="PF03732">
    <property type="entry name" value="Retrotrans_gag"/>
    <property type="match status" value="1"/>
</dbReference>
<evidence type="ECO:0000256" key="2">
    <source>
        <dbReference type="SAM" id="MobiDB-lite"/>
    </source>
</evidence>
<dbReference type="Gene3D" id="4.10.60.10">
    <property type="entry name" value="Zinc finger, CCHC-type"/>
    <property type="match status" value="1"/>
</dbReference>
<keyword evidence="1" id="KW-0479">Metal-binding</keyword>